<dbReference type="GO" id="GO:0005634">
    <property type="term" value="C:nucleus"/>
    <property type="evidence" value="ECO:0007669"/>
    <property type="project" value="TreeGrafter"/>
</dbReference>
<dbReference type="Proteomes" id="UP000325577">
    <property type="component" value="Linkage Group LG7"/>
</dbReference>
<dbReference type="InterPro" id="IPR012337">
    <property type="entry name" value="RNaseH-like_sf"/>
</dbReference>
<protein>
    <recommendedName>
        <fullName evidence="3">3'-5' exonuclease domain-containing protein</fullName>
    </recommendedName>
</protein>
<feature type="domain" description="3'-5' exonuclease" evidence="3">
    <location>
        <begin position="21"/>
        <end position="156"/>
    </location>
</feature>
<dbReference type="GO" id="GO:0005737">
    <property type="term" value="C:cytoplasm"/>
    <property type="evidence" value="ECO:0007669"/>
    <property type="project" value="TreeGrafter"/>
</dbReference>
<dbReference type="SUPFAM" id="SSF53098">
    <property type="entry name" value="Ribonuclease H-like"/>
    <property type="match status" value="1"/>
</dbReference>
<dbReference type="Gene3D" id="3.30.420.10">
    <property type="entry name" value="Ribonuclease H-like superfamily/Ribonuclease H"/>
    <property type="match status" value="1"/>
</dbReference>
<dbReference type="GO" id="GO:0006139">
    <property type="term" value="P:nucleobase-containing compound metabolic process"/>
    <property type="evidence" value="ECO:0007669"/>
    <property type="project" value="InterPro"/>
</dbReference>
<dbReference type="InterPro" id="IPR002562">
    <property type="entry name" value="3'-5'_exonuclease_dom"/>
</dbReference>
<dbReference type="GO" id="GO:0008408">
    <property type="term" value="F:3'-5' exonuclease activity"/>
    <property type="evidence" value="ECO:0007669"/>
    <property type="project" value="InterPro"/>
</dbReference>
<gene>
    <name evidence="4" type="ORF">F0562_015365</name>
</gene>
<dbReference type="Pfam" id="PF01612">
    <property type="entry name" value="DNA_pol_A_exo1"/>
    <property type="match status" value="1"/>
</dbReference>
<reference evidence="4 5" key="1">
    <citation type="submission" date="2019-09" db="EMBL/GenBank/DDBJ databases">
        <title>A chromosome-level genome assembly of the Chinese tupelo Nyssa sinensis.</title>
        <authorList>
            <person name="Yang X."/>
            <person name="Kang M."/>
            <person name="Yang Y."/>
            <person name="Xiong H."/>
            <person name="Wang M."/>
            <person name="Zhang Z."/>
            <person name="Wang Z."/>
            <person name="Wu H."/>
            <person name="Ma T."/>
            <person name="Liu J."/>
            <person name="Xi Z."/>
        </authorList>
    </citation>
    <scope>NUCLEOTIDE SEQUENCE [LARGE SCALE GENOMIC DNA]</scope>
    <source>
        <strain evidence="4">J267</strain>
        <tissue evidence="4">Leaf</tissue>
    </source>
</reference>
<keyword evidence="5" id="KW-1185">Reference proteome</keyword>
<evidence type="ECO:0000256" key="2">
    <source>
        <dbReference type="ARBA" id="ARBA00022801"/>
    </source>
</evidence>
<dbReference type="InterPro" id="IPR036397">
    <property type="entry name" value="RNaseH_sf"/>
</dbReference>
<evidence type="ECO:0000313" key="5">
    <source>
        <dbReference type="Proteomes" id="UP000325577"/>
    </source>
</evidence>
<proteinExistence type="predicted"/>
<organism evidence="4 5">
    <name type="scientific">Nyssa sinensis</name>
    <dbReference type="NCBI Taxonomy" id="561372"/>
    <lineage>
        <taxon>Eukaryota</taxon>
        <taxon>Viridiplantae</taxon>
        <taxon>Streptophyta</taxon>
        <taxon>Embryophyta</taxon>
        <taxon>Tracheophyta</taxon>
        <taxon>Spermatophyta</taxon>
        <taxon>Magnoliopsida</taxon>
        <taxon>eudicotyledons</taxon>
        <taxon>Gunneridae</taxon>
        <taxon>Pentapetalae</taxon>
        <taxon>asterids</taxon>
        <taxon>Cornales</taxon>
        <taxon>Nyssaceae</taxon>
        <taxon>Nyssa</taxon>
    </lineage>
</organism>
<sequence>MNVTFFNDQIHTLVTHNPFIVERWVSDIENSHHRRLHRLIVGLDVEWRPNRIRNSIENPAATLQLCVGHRCLIFQLLHASHFPQLLKDFLGNPNYTFVGVKIDGDVKKLMKDHGLEVAKAVDLGRLAEENGRMELRYAGLKIFAREVLGKEVEKRTPVRWSEWDNVCLTPAQNY</sequence>
<dbReference type="CDD" id="cd06141">
    <property type="entry name" value="WRN_exo"/>
    <property type="match status" value="1"/>
</dbReference>
<keyword evidence="1" id="KW-0540">Nuclease</keyword>
<evidence type="ECO:0000256" key="1">
    <source>
        <dbReference type="ARBA" id="ARBA00022722"/>
    </source>
</evidence>
<dbReference type="AlphaFoldDB" id="A0A5J4ZL67"/>
<dbReference type="EMBL" id="CM018050">
    <property type="protein sequence ID" value="KAA8517891.1"/>
    <property type="molecule type" value="Genomic_DNA"/>
</dbReference>
<keyword evidence="2" id="KW-0378">Hydrolase</keyword>
<evidence type="ECO:0000313" key="4">
    <source>
        <dbReference type="EMBL" id="KAA8517891.1"/>
    </source>
</evidence>
<dbReference type="PANTHER" id="PTHR13620">
    <property type="entry name" value="3-5 EXONUCLEASE"/>
    <property type="match status" value="1"/>
</dbReference>
<dbReference type="InterPro" id="IPR051132">
    <property type="entry name" value="3-5_Exonuclease_domain"/>
</dbReference>
<dbReference type="PANTHER" id="PTHR13620:SF105">
    <property type="entry name" value="OS01G0737700 PROTEIN"/>
    <property type="match status" value="1"/>
</dbReference>
<dbReference type="OrthoDB" id="1920326at2759"/>
<accession>A0A5J4ZL67</accession>
<evidence type="ECO:0000259" key="3">
    <source>
        <dbReference type="Pfam" id="PF01612"/>
    </source>
</evidence>
<dbReference type="GO" id="GO:0003676">
    <property type="term" value="F:nucleic acid binding"/>
    <property type="evidence" value="ECO:0007669"/>
    <property type="project" value="InterPro"/>
</dbReference>
<name>A0A5J4ZL67_9ASTE</name>